<dbReference type="eggNOG" id="ENOG5033JWI">
    <property type="taxonomic scope" value="Bacteria"/>
</dbReference>
<evidence type="ECO:0008006" key="4">
    <source>
        <dbReference type="Google" id="ProtNLM"/>
    </source>
</evidence>
<dbReference type="EMBL" id="CM001439">
    <property type="protein sequence ID" value="EHR51135.1"/>
    <property type="molecule type" value="Genomic_DNA"/>
</dbReference>
<proteinExistence type="predicted"/>
<gene>
    <name evidence="2" type="ORF">SacmaDRAFT_2897</name>
</gene>
<feature type="compositionally biased region" description="Basic and acidic residues" evidence="1">
    <location>
        <begin position="131"/>
        <end position="158"/>
    </location>
</feature>
<dbReference type="HOGENOM" id="CLU_754177_0_0_11"/>
<organism evidence="2 3">
    <name type="scientific">Saccharomonospora marina XMU15</name>
    <dbReference type="NCBI Taxonomy" id="882083"/>
    <lineage>
        <taxon>Bacteria</taxon>
        <taxon>Bacillati</taxon>
        <taxon>Actinomycetota</taxon>
        <taxon>Actinomycetes</taxon>
        <taxon>Pseudonocardiales</taxon>
        <taxon>Pseudonocardiaceae</taxon>
        <taxon>Saccharomonospora</taxon>
    </lineage>
</organism>
<reference evidence="2 3" key="1">
    <citation type="journal article" date="2012" name="Stand. Genomic Sci.">
        <title>Genome sequence of the ocean sediment bacterium Saccharomonospora marina type strain (XMU15(T)).</title>
        <authorList>
            <person name="Klenk H.P."/>
            <person name="Lu M."/>
            <person name="Lucas S."/>
            <person name="Lapidus A."/>
            <person name="Copeland A."/>
            <person name="Pitluck S."/>
            <person name="Goodwin L.A."/>
            <person name="Han C."/>
            <person name="Tapia R."/>
            <person name="Brambilla E.M."/>
            <person name="Potter G."/>
            <person name="Land M."/>
            <person name="Ivanova N."/>
            <person name="Rohde M."/>
            <person name="Goker M."/>
            <person name="Detter J.C."/>
            <person name="Li W.J."/>
            <person name="Kyrpides N.C."/>
            <person name="Woyke T."/>
        </authorList>
    </citation>
    <scope>NUCLEOTIDE SEQUENCE [LARGE SCALE GENOMIC DNA]</scope>
    <source>
        <strain evidence="2 3">XMU15</strain>
    </source>
</reference>
<keyword evidence="3" id="KW-1185">Reference proteome</keyword>
<sequence>MRALAAGEQAYCAYCGSPLPPLPPKGGRPTAYCPADADRYGTWGAKTITCAMLDEHREIWVTVYGADQPMTELDVHALDERLTAARTVLDPVRAELTALHNHVTGELAAALSARRVAEEQRDGAVAAAEAARAERDHAAAEAERAREQAADARERQSAAEKQAGEALAERDQALAARDAANREAEAAHADRQRALDQAAAAQQRIAELQDTLAGERAAALERLDQLRRDEEQARVELRTTLTEQWEQRLATQAEQFTRRQHEIQTVADQRITDLTEQLTRSTEHYAASLAPLHDQLATLRREVAERSSAAANAADQLAQLRHDLGRLIDTATAEGTDPTTHPATDDGALRQRLRALLDAGAERSDTP</sequence>
<name>H5X4Q9_9PSEU</name>
<dbReference type="AlphaFoldDB" id="H5X4Q9"/>
<evidence type="ECO:0000313" key="2">
    <source>
        <dbReference type="EMBL" id="EHR51135.1"/>
    </source>
</evidence>
<evidence type="ECO:0000256" key="1">
    <source>
        <dbReference type="SAM" id="MobiDB-lite"/>
    </source>
</evidence>
<evidence type="ECO:0000313" key="3">
    <source>
        <dbReference type="Proteomes" id="UP000004926"/>
    </source>
</evidence>
<feature type="region of interest" description="Disordered" evidence="1">
    <location>
        <begin position="125"/>
        <end position="194"/>
    </location>
</feature>
<feature type="compositionally biased region" description="Basic and acidic residues" evidence="1">
    <location>
        <begin position="179"/>
        <end position="194"/>
    </location>
</feature>
<dbReference type="Proteomes" id="UP000004926">
    <property type="component" value="Chromosome"/>
</dbReference>
<protein>
    <recommendedName>
        <fullName evidence="4">Chromosome segregation ATPase</fullName>
    </recommendedName>
</protein>
<accession>H5X4Q9</accession>